<dbReference type="AlphaFoldDB" id="A0A2V1HVX0"/>
<evidence type="ECO:0000313" key="2">
    <source>
        <dbReference type="Proteomes" id="UP000244893"/>
    </source>
</evidence>
<evidence type="ECO:0000313" key="1">
    <source>
        <dbReference type="EMBL" id="PVZ94547.1"/>
    </source>
</evidence>
<gene>
    <name evidence="1" type="ORF">DDQ50_12670</name>
</gene>
<accession>A0A2V1HVX0</accession>
<comment type="caution">
    <text evidence="1">The sequence shown here is derived from an EMBL/GenBank/DDBJ whole genome shotgun (WGS) entry which is preliminary data.</text>
</comment>
<dbReference type="EMBL" id="QEOP01000002">
    <property type="protein sequence ID" value="PVZ94547.1"/>
    <property type="molecule type" value="Genomic_DNA"/>
</dbReference>
<keyword evidence="2" id="KW-1185">Reference proteome</keyword>
<proteinExistence type="predicted"/>
<dbReference type="Proteomes" id="UP000244893">
    <property type="component" value="Unassembled WGS sequence"/>
</dbReference>
<organism evidence="1 2">
    <name type="scientific">Amnibacterium flavum</name>
    <dbReference type="NCBI Taxonomy" id="2173173"/>
    <lineage>
        <taxon>Bacteria</taxon>
        <taxon>Bacillati</taxon>
        <taxon>Actinomycetota</taxon>
        <taxon>Actinomycetes</taxon>
        <taxon>Micrococcales</taxon>
        <taxon>Microbacteriaceae</taxon>
        <taxon>Amnibacterium</taxon>
    </lineage>
</organism>
<reference evidence="1 2" key="1">
    <citation type="submission" date="2018-05" db="EMBL/GenBank/DDBJ databases">
        <title>Amnibacterium sp. M8JJ-5, whole genome shotgun sequence.</title>
        <authorList>
            <person name="Tuo L."/>
        </authorList>
    </citation>
    <scope>NUCLEOTIDE SEQUENCE [LARGE SCALE GENOMIC DNA]</scope>
    <source>
        <strain evidence="1 2">M8JJ-5</strain>
    </source>
</reference>
<protein>
    <submittedName>
        <fullName evidence="1">Uncharacterized protein</fullName>
    </submittedName>
</protein>
<name>A0A2V1HVX0_9MICO</name>
<sequence length="105" mass="11345">MELSFQSPTLRAYWTEPSPGALDAGEVEAAKQVLEDLVAATSLEDLGFLYDLGYEAGTVTFDASERVTITCLVDTARVRVGNHRVDLSRVTRVQLVSIKKIGGAS</sequence>